<accession>A0A816L839</accession>
<evidence type="ECO:0000313" key="1">
    <source>
        <dbReference type="EMBL" id="CAF1932003.1"/>
    </source>
</evidence>
<dbReference type="Proteomes" id="UP001295469">
    <property type="component" value="Chromosome C05"/>
</dbReference>
<organism evidence="1">
    <name type="scientific">Brassica napus</name>
    <name type="common">Rape</name>
    <dbReference type="NCBI Taxonomy" id="3708"/>
    <lineage>
        <taxon>Eukaryota</taxon>
        <taxon>Viridiplantae</taxon>
        <taxon>Streptophyta</taxon>
        <taxon>Embryophyta</taxon>
        <taxon>Tracheophyta</taxon>
        <taxon>Spermatophyta</taxon>
        <taxon>Magnoliopsida</taxon>
        <taxon>eudicotyledons</taxon>
        <taxon>Gunneridae</taxon>
        <taxon>Pentapetalae</taxon>
        <taxon>rosids</taxon>
        <taxon>malvids</taxon>
        <taxon>Brassicales</taxon>
        <taxon>Brassicaceae</taxon>
        <taxon>Brassiceae</taxon>
        <taxon>Brassica</taxon>
    </lineage>
</organism>
<dbReference type="AlphaFoldDB" id="A0A816L839"/>
<name>A0A816L839_BRANA</name>
<dbReference type="InterPro" id="IPR026728">
    <property type="entry name" value="BLTP3A/B"/>
</dbReference>
<protein>
    <submittedName>
        <fullName evidence="1">(rape) hypothetical protein</fullName>
    </submittedName>
</protein>
<proteinExistence type="predicted"/>
<dbReference type="PANTHER" id="PTHR22774:SF11">
    <property type="entry name" value="CHOREIN N-TERMINAL DOMAIN-CONTAINING PROTEIN"/>
    <property type="match status" value="1"/>
</dbReference>
<sequence>MSLFCSNVSNVQTEPVVVQIDKLDLVLEENPDADVTKGPSSAQSPTASGKSNGYGFADNMSYIFHYVDQIADGMTLQVKVVNLLLETGGGAHREGGAAWAAHLASITICNLVLYTTNESCKSERSKGLTSLPTPDLFICLRNLNGKLYQIDLPPHRDMFTDANLARSEEENLRDDNGANRVFFGGERFLDGISGQAHSAEAAGRSLVSVLVDHVFLCIKDAEFQLDLLMQSLLFSRVCFHRFLSSNFHYTVSCVYINAFLVLEHV</sequence>
<reference evidence="1" key="1">
    <citation type="submission" date="2021-01" db="EMBL/GenBank/DDBJ databases">
        <authorList>
            <consortium name="Genoscope - CEA"/>
            <person name="William W."/>
        </authorList>
    </citation>
    <scope>NUCLEOTIDE SEQUENCE</scope>
</reference>
<dbReference type="PANTHER" id="PTHR22774">
    <property type="entry name" value="CHOREIN N-TERMINAL DOMAIN-CONTAINING PROTEIN"/>
    <property type="match status" value="1"/>
</dbReference>
<dbReference type="EMBL" id="HG994369">
    <property type="protein sequence ID" value="CAF1932003.1"/>
    <property type="molecule type" value="Genomic_DNA"/>
</dbReference>
<gene>
    <name evidence="1" type="ORF">DARMORV10_C05P43510.1</name>
</gene>